<dbReference type="Gene3D" id="2.120.10.30">
    <property type="entry name" value="TolB, C-terminal domain"/>
    <property type="match status" value="1"/>
</dbReference>
<keyword evidence="5" id="KW-1185">Reference proteome</keyword>
<dbReference type="EMBL" id="VCDI01000001">
    <property type="protein sequence ID" value="TLU73802.1"/>
    <property type="molecule type" value="Genomic_DNA"/>
</dbReference>
<dbReference type="GO" id="GO:0006508">
    <property type="term" value="P:proteolysis"/>
    <property type="evidence" value="ECO:0007669"/>
    <property type="project" value="InterPro"/>
</dbReference>
<dbReference type="GO" id="GO:0004252">
    <property type="term" value="F:serine-type endopeptidase activity"/>
    <property type="evidence" value="ECO:0007669"/>
    <property type="project" value="TreeGrafter"/>
</dbReference>
<dbReference type="InterPro" id="IPR029058">
    <property type="entry name" value="AB_hydrolase_fold"/>
</dbReference>
<dbReference type="Proteomes" id="UP000305654">
    <property type="component" value="Unassembled WGS sequence"/>
</dbReference>
<protein>
    <submittedName>
        <fullName evidence="4">S9 family peptidase</fullName>
    </submittedName>
</protein>
<dbReference type="Gene3D" id="3.40.50.1820">
    <property type="entry name" value="alpha/beta hydrolase"/>
    <property type="match status" value="1"/>
</dbReference>
<evidence type="ECO:0000313" key="4">
    <source>
        <dbReference type="EMBL" id="TLU73802.1"/>
    </source>
</evidence>
<comment type="caution">
    <text evidence="4">The sequence shown here is derived from an EMBL/GenBank/DDBJ whole genome shotgun (WGS) entry which is preliminary data.</text>
</comment>
<dbReference type="PANTHER" id="PTHR42776">
    <property type="entry name" value="SERINE PEPTIDASE S9 FAMILY MEMBER"/>
    <property type="match status" value="1"/>
</dbReference>
<dbReference type="SUPFAM" id="SSF53474">
    <property type="entry name" value="alpha/beta-Hydrolases"/>
    <property type="match status" value="1"/>
</dbReference>
<sequence>MSLDTRSCLPGAMLRTTAALLLSATLPTLAAPPANSPLHQFGEIALSPDGSLVASLEADLPENESQDVATSVLIRAVHGDHAPVRLRLPCSGPDCIPSSLAWMPDSRRLAFVLQPSPTGPRAVYGVRADGGGLVRLLSFKGTLQDLRYGPDGALAVLATANAHKEPGATQAAAKLVGEIGAQQDEQRIATIAGGAVHWQSPAGLYVYQYDWRPHGTRPPEFVGTASPGNGDDNWWTARLYDFSDGTERLLYAPPQRQQLADPVVSADGSRVAFIGGIMSDFGSTGGDAFVLPLDHPAQPANLTQGATATITSLSWSCGPDLVGGSLAGPATQVLALKPGVVPAVLWSGQADLSPTLYGSGLSCGGGISATIRQTFTAPPEVQVGPIGHWRTLTHENAGRSAAARVQSIVWKSDQYQVQGWLLSPPDAPDAMNGRKDALIVNVHGGPSAAWTPYYLTPRGDTLFLLKAGYRVFLPNPRGSFGQGEAFAQANVRDFGHGDLRDIMAGIDAVERTVPVDDTRLGLTGYSYGGYMTMWTVTQTDRFRAAVAGAGISNWQSYYGENGIDQWMLPFFGASIYADPAIYAKSSPMTFITKVHTPTLEYAGDADVECPLPQTQEFYHALHTLGVPTQFVVYSGQGHGMKDPASSADANRRTLAWFDRYLKPAAPAADRRQ</sequence>
<dbReference type="SUPFAM" id="SSF82171">
    <property type="entry name" value="DPP6 N-terminal domain-like"/>
    <property type="match status" value="1"/>
</dbReference>
<keyword evidence="2" id="KW-0732">Signal</keyword>
<dbReference type="AlphaFoldDB" id="A0A5R9J898"/>
<accession>A0A5R9J898</accession>
<evidence type="ECO:0000256" key="1">
    <source>
        <dbReference type="ARBA" id="ARBA00022801"/>
    </source>
</evidence>
<dbReference type="InterPro" id="IPR011042">
    <property type="entry name" value="6-blade_b-propeller_TolB-like"/>
</dbReference>
<keyword evidence="1" id="KW-0378">Hydrolase</keyword>
<evidence type="ECO:0000313" key="5">
    <source>
        <dbReference type="Proteomes" id="UP000305654"/>
    </source>
</evidence>
<feature type="chain" id="PRO_5024454103" evidence="2">
    <location>
        <begin position="31"/>
        <end position="672"/>
    </location>
</feature>
<dbReference type="Pfam" id="PF00326">
    <property type="entry name" value="Peptidase_S9"/>
    <property type="match status" value="1"/>
</dbReference>
<name>A0A5R9J898_9PROT</name>
<evidence type="ECO:0000259" key="3">
    <source>
        <dbReference type="Pfam" id="PF00326"/>
    </source>
</evidence>
<reference evidence="4 5" key="1">
    <citation type="submission" date="2019-05" db="EMBL/GenBank/DDBJ databases">
        <authorList>
            <person name="Pankratov T."/>
            <person name="Grouzdev D."/>
        </authorList>
    </citation>
    <scope>NUCLEOTIDE SEQUENCE [LARGE SCALE GENOMIC DNA]</scope>
    <source>
        <strain evidence="4 5">KEBCLARHB70R</strain>
    </source>
</reference>
<dbReference type="RefSeq" id="WP_138324055.1">
    <property type="nucleotide sequence ID" value="NZ_VCDI01000001.1"/>
</dbReference>
<dbReference type="PANTHER" id="PTHR42776:SF27">
    <property type="entry name" value="DIPEPTIDYL PEPTIDASE FAMILY MEMBER 6"/>
    <property type="match status" value="1"/>
</dbReference>
<dbReference type="InterPro" id="IPR001375">
    <property type="entry name" value="Peptidase_S9_cat"/>
</dbReference>
<dbReference type="OrthoDB" id="1094230at2"/>
<feature type="signal peptide" evidence="2">
    <location>
        <begin position="1"/>
        <end position="30"/>
    </location>
</feature>
<evidence type="ECO:0000256" key="2">
    <source>
        <dbReference type="SAM" id="SignalP"/>
    </source>
</evidence>
<proteinExistence type="predicted"/>
<feature type="domain" description="Peptidase S9 prolyl oligopeptidase catalytic" evidence="3">
    <location>
        <begin position="463"/>
        <end position="662"/>
    </location>
</feature>
<organism evidence="4 5">
    <name type="scientific">Lichenicoccus roseus</name>
    <dbReference type="NCBI Taxonomy" id="2683649"/>
    <lineage>
        <taxon>Bacteria</taxon>
        <taxon>Pseudomonadati</taxon>
        <taxon>Pseudomonadota</taxon>
        <taxon>Alphaproteobacteria</taxon>
        <taxon>Acetobacterales</taxon>
        <taxon>Acetobacteraceae</taxon>
        <taxon>Lichenicoccus</taxon>
    </lineage>
</organism>
<gene>
    <name evidence="4" type="ORF">FE263_00765</name>
</gene>